<name>A0AAC8UBH1_HAEDC</name>
<dbReference type="RefSeq" id="WP_010944254.1">
    <property type="nucleotide sequence ID" value="NZ_CP011218.1"/>
</dbReference>
<dbReference type="GO" id="GO:0006260">
    <property type="term" value="P:DNA replication"/>
    <property type="evidence" value="ECO:0007669"/>
    <property type="project" value="UniProtKB-KW"/>
</dbReference>
<keyword evidence="1" id="KW-0239">DNA-directed DNA polymerase</keyword>
<dbReference type="EMBL" id="CP011219">
    <property type="protein sequence ID" value="AKO31785.1"/>
    <property type="molecule type" value="Genomic_DNA"/>
</dbReference>
<comment type="function">
    <text evidence="1">Part of the beta sliding clamp loading complex, which hydrolyzes ATP to load the beta clamp onto primed DNA to form the DNA replication pre-initiation complex. DNA polymerase III is a complex, multichain enzyme responsible for most of the replicative synthesis in bacteria. This DNA polymerase also exhibits 3' to 5' exonuclease activity.</text>
</comment>
<evidence type="ECO:0000313" key="2">
    <source>
        <dbReference type="EMBL" id="AKO31785.1"/>
    </source>
</evidence>
<keyword evidence="1" id="KW-0548">Nucleotidyltransferase</keyword>
<gene>
    <name evidence="2" type="ORF">RZ57_00795</name>
</gene>
<dbReference type="PIRSF" id="PIRSF029225">
    <property type="entry name" value="DNA_pol_III_psi"/>
    <property type="match status" value="1"/>
</dbReference>
<reference evidence="2 3" key="1">
    <citation type="journal article" date="2015" name="PLoS Negl. Trop. Dis.">
        <title>Haemophilus ducreyi Cutaneous Ulcer Strains Are Nearly Identical to Class I Genital Ulcer Strains.</title>
        <authorList>
            <person name="Gangaiah D."/>
            <person name="Webb K.M."/>
            <person name="Humphreys T.L."/>
            <person name="Fortney K.R."/>
            <person name="Toh E."/>
            <person name="Tai A."/>
            <person name="Katz S.S."/>
            <person name="Pillay A."/>
            <person name="Chen C.Y."/>
            <person name="Roberts S.A."/>
            <person name="Munson R.S.Jr."/>
            <person name="Spinola S.M."/>
        </authorList>
    </citation>
    <scope>NUCLEOTIDE SEQUENCE [LARGE SCALE GENOMIC DNA]</scope>
    <source>
        <strain evidence="3">CLU2</strain>
    </source>
</reference>
<evidence type="ECO:0000313" key="3">
    <source>
        <dbReference type="Proteomes" id="UP000060132"/>
    </source>
</evidence>
<protein>
    <recommendedName>
        <fullName evidence="1">DNA polymerase III subunit psi</fullName>
    </recommendedName>
</protein>
<dbReference type="OMA" id="QICAHEH"/>
<dbReference type="Gene3D" id="3.40.50.10220">
    <property type="entry name" value="DNA polymerase III, psi subunit"/>
    <property type="match status" value="1"/>
</dbReference>
<proteinExistence type="predicted"/>
<keyword evidence="1" id="KW-0808">Transferase</keyword>
<dbReference type="Proteomes" id="UP000060132">
    <property type="component" value="Chromosome"/>
</dbReference>
<sequence length="134" mass="15911">MNRRDLLLEEMGITQWQLTKPQVLKGEAQICLDNRIKLVIVCQERHHTTQLFQDILLTLNIQKEQYQWFDFAQAKRLVFQHQPIFWLIGDAEQAVAFAHQNANLPIWQNESWHQLAFVATKRQFWQQIAPFANG</sequence>
<dbReference type="NCBIfam" id="NF005338">
    <property type="entry name" value="PRK06856.1-4"/>
    <property type="match status" value="1"/>
</dbReference>
<keyword evidence="1" id="KW-0235">DNA replication</keyword>
<evidence type="ECO:0000256" key="1">
    <source>
        <dbReference type="PIRNR" id="PIRNR029225"/>
    </source>
</evidence>
<dbReference type="GO" id="GO:0008408">
    <property type="term" value="F:3'-5' exonuclease activity"/>
    <property type="evidence" value="ECO:0007669"/>
    <property type="project" value="InterPro"/>
</dbReference>
<accession>A0AAC8UBH1</accession>
<organism evidence="2 3">
    <name type="scientific">Haemophilus ducreyi</name>
    <dbReference type="NCBI Taxonomy" id="730"/>
    <lineage>
        <taxon>Bacteria</taxon>
        <taxon>Pseudomonadati</taxon>
        <taxon>Pseudomonadota</taxon>
        <taxon>Gammaproteobacteria</taxon>
        <taxon>Pasteurellales</taxon>
        <taxon>Pasteurellaceae</taxon>
        <taxon>Haemophilus</taxon>
    </lineage>
</organism>
<dbReference type="GO" id="GO:0003887">
    <property type="term" value="F:DNA-directed DNA polymerase activity"/>
    <property type="evidence" value="ECO:0007669"/>
    <property type="project" value="UniProtKB-KW"/>
</dbReference>
<dbReference type="SUPFAM" id="SSF102220">
    <property type="entry name" value="DNA polymerase III psi subunit"/>
    <property type="match status" value="1"/>
</dbReference>
<dbReference type="InterPro" id="IPR036654">
    <property type="entry name" value="DNA_pol_III_psi_sf"/>
</dbReference>
<dbReference type="InterPro" id="IPR004615">
    <property type="entry name" value="DNA_pol_III_psi"/>
</dbReference>
<dbReference type="AlphaFoldDB" id="A0AAC8UBH1"/>
<dbReference type="Pfam" id="PF03603">
    <property type="entry name" value="DNA_III_psi"/>
    <property type="match status" value="1"/>
</dbReference>